<evidence type="ECO:0000256" key="2">
    <source>
        <dbReference type="SAM" id="Phobius"/>
    </source>
</evidence>
<dbReference type="GeneID" id="41989625"/>
<dbReference type="OrthoDB" id="2588793at2759"/>
<evidence type="ECO:0000256" key="1">
    <source>
        <dbReference type="SAM" id="MobiDB-lite"/>
    </source>
</evidence>
<feature type="compositionally biased region" description="Low complexity" evidence="1">
    <location>
        <begin position="47"/>
        <end position="67"/>
    </location>
</feature>
<sequence>MSRPSVLTCVIVAASVSLFLVVFTFFQESLEVPWTYVHSKAEEYLNTNTDTSTNTNSTSSSQNTTSSVHNCQDPYRQPGYLYIPADINGTDQYKKTQWIPFSDDLLDAAAPDYAVYPPAGEVIFNATEPESDYAKHSSTPRQWLPEAIAESARRKKAINADGKTKVDAFASMKDDGDFGWLWGRRIILFSDSVDRFMMQFFCSEFKRPMQQPKPHTIASCSIPEFNLTFTHWHHAGSMTYRPEWWWMDDMEEIAFEERWDKYWTPMYDQVRGPNNRPDLILWQNGLWDQRAFWEAGEANHEIDVYPMGTRVRQLVWQEIRFAAARTRDFVERIQREFPGSPTMFRSMTVHRMSDATDASIYDLERLSRAIAAKAGHEVFEWGRMITSLSMLYKDKTHPGKGPASWLWGNMVLEYLARVGGAGDEARKPYFDGWDECHDELVGWGGR</sequence>
<dbReference type="RefSeq" id="XP_031021697.1">
    <property type="nucleotide sequence ID" value="XM_031154329.1"/>
</dbReference>
<keyword evidence="2" id="KW-1133">Transmembrane helix</keyword>
<accession>A0A366SEL4</accession>
<feature type="transmembrane region" description="Helical" evidence="2">
    <location>
        <begin position="7"/>
        <end position="26"/>
    </location>
</feature>
<dbReference type="Proteomes" id="UP000253153">
    <property type="component" value="Unassembled WGS sequence"/>
</dbReference>
<evidence type="ECO:0000313" key="4">
    <source>
        <dbReference type="Proteomes" id="UP000253153"/>
    </source>
</evidence>
<dbReference type="EMBL" id="QKXC01000004">
    <property type="protein sequence ID" value="RBR27106.1"/>
    <property type="molecule type" value="Genomic_DNA"/>
</dbReference>
<reference evidence="3 4" key="1">
    <citation type="submission" date="2018-06" db="EMBL/GenBank/DDBJ databases">
        <title>Fusarium incarnatum-equiseti species complex species 28.</title>
        <authorList>
            <person name="Gardiner D.M."/>
        </authorList>
    </citation>
    <scope>NUCLEOTIDE SEQUENCE [LARGE SCALE GENOMIC DNA]</scope>
    <source>
        <strain evidence="3 4">FIESC_28</strain>
    </source>
</reference>
<gene>
    <name evidence="3" type="ORF">FIESC28_00178</name>
</gene>
<comment type="caution">
    <text evidence="3">The sequence shown here is derived from an EMBL/GenBank/DDBJ whole genome shotgun (WGS) entry which is preliminary data.</text>
</comment>
<evidence type="ECO:0000313" key="3">
    <source>
        <dbReference type="EMBL" id="RBR27106.1"/>
    </source>
</evidence>
<keyword evidence="4" id="KW-1185">Reference proteome</keyword>
<proteinExistence type="predicted"/>
<protein>
    <submittedName>
        <fullName evidence="3">Uncharacterized protein</fullName>
    </submittedName>
</protein>
<keyword evidence="2" id="KW-0812">Transmembrane</keyword>
<dbReference type="AlphaFoldDB" id="A0A366SEL4"/>
<keyword evidence="2" id="KW-0472">Membrane</keyword>
<feature type="region of interest" description="Disordered" evidence="1">
    <location>
        <begin position="47"/>
        <end position="70"/>
    </location>
</feature>
<organism evidence="3 4">
    <name type="scientific">Fusarium coffeatum</name>
    <dbReference type="NCBI Taxonomy" id="231269"/>
    <lineage>
        <taxon>Eukaryota</taxon>
        <taxon>Fungi</taxon>
        <taxon>Dikarya</taxon>
        <taxon>Ascomycota</taxon>
        <taxon>Pezizomycotina</taxon>
        <taxon>Sordariomycetes</taxon>
        <taxon>Hypocreomycetidae</taxon>
        <taxon>Hypocreales</taxon>
        <taxon>Nectriaceae</taxon>
        <taxon>Fusarium</taxon>
        <taxon>Fusarium incarnatum-equiseti species complex</taxon>
    </lineage>
</organism>
<name>A0A366SEL4_9HYPO</name>